<proteinExistence type="predicted"/>
<reference evidence="1 2" key="1">
    <citation type="submission" date="2022-11" db="EMBL/GenBank/DDBJ databases">
        <title>The characterization of three novel Bacteroidetes species and genomic analysis of their roles in tidal elemental geochemical cycles.</title>
        <authorList>
            <person name="Ma K.-J."/>
        </authorList>
    </citation>
    <scope>NUCLEOTIDE SEQUENCE [LARGE SCALE GENOMIC DNA]</scope>
    <source>
        <strain evidence="1 2">M82</strain>
    </source>
</reference>
<organism evidence="1 2">
    <name type="scientific">Pontibacter anaerobius</name>
    <dbReference type="NCBI Taxonomy" id="2993940"/>
    <lineage>
        <taxon>Bacteria</taxon>
        <taxon>Pseudomonadati</taxon>
        <taxon>Bacteroidota</taxon>
        <taxon>Cytophagia</taxon>
        <taxon>Cytophagales</taxon>
        <taxon>Hymenobacteraceae</taxon>
        <taxon>Pontibacter</taxon>
    </lineage>
</organism>
<dbReference type="Proteomes" id="UP001207228">
    <property type="component" value="Unassembled WGS sequence"/>
</dbReference>
<keyword evidence="2" id="KW-1185">Reference proteome</keyword>
<sequence length="388" mass="42261">MKKNFYWNVLGCSLAALTMVGCEKAEEVNPDFTTGVNQNLMDDNCYAINFEEYTAEDPENLPFIDHVTTPFGKVAVKNTHRSEAGVYADVNVARIYDTMKPTGDDAHDLGKATALGKILVANQFTQQEIAENPDGTYAPSGHAIRIAGPNDNAWGATMELDFTGIEGNVTMQSIDVVDIDATPLENKSIVRLVVAGGSHVDFPLATYEEEGSIQTVDLKGTKNVEKLIVMLDGEGNVGSGGIDNIMFCTETAIVTPPATGGCTRTQGYWKTHADSNNEKKYDDTWDDYHSDTFFKSGFTYYTILLEQPKGNAYYILAHQYVAATLNMAAGAGMSGEALEAYNKATDLFKAYAPSQITKKDKKLHEKFTSLASTLDKYNNGIIGPGHCD</sequence>
<evidence type="ECO:0000313" key="2">
    <source>
        <dbReference type="Proteomes" id="UP001207228"/>
    </source>
</evidence>
<dbReference type="RefSeq" id="WP_266051706.1">
    <property type="nucleotide sequence ID" value="NZ_JAPFQO010000003.1"/>
</dbReference>
<accession>A0ABT3RDY5</accession>
<gene>
    <name evidence="1" type="ORF">OO017_06780</name>
</gene>
<comment type="caution">
    <text evidence="1">The sequence shown here is derived from an EMBL/GenBank/DDBJ whole genome shotgun (WGS) entry which is preliminary data.</text>
</comment>
<evidence type="ECO:0008006" key="3">
    <source>
        <dbReference type="Google" id="ProtNLM"/>
    </source>
</evidence>
<name>A0ABT3RDY5_9BACT</name>
<evidence type="ECO:0000313" key="1">
    <source>
        <dbReference type="EMBL" id="MCX2739644.1"/>
    </source>
</evidence>
<dbReference type="EMBL" id="JAPFQO010000003">
    <property type="protein sequence ID" value="MCX2739644.1"/>
    <property type="molecule type" value="Genomic_DNA"/>
</dbReference>
<dbReference type="PROSITE" id="PS51257">
    <property type="entry name" value="PROKAR_LIPOPROTEIN"/>
    <property type="match status" value="1"/>
</dbReference>
<protein>
    <recommendedName>
        <fullName evidence="3">DUF4856 domain-containing protein</fullName>
    </recommendedName>
</protein>